<dbReference type="PROSITE" id="PS51830">
    <property type="entry name" value="FIIND"/>
    <property type="match status" value="1"/>
</dbReference>
<accession>A0AAV1FPD6</accession>
<keyword evidence="3" id="KW-0399">Innate immunity</keyword>
<dbReference type="SUPFAM" id="SSF47986">
    <property type="entry name" value="DEATH domain"/>
    <property type="match status" value="5"/>
</dbReference>
<feature type="domain" description="Pyrin" evidence="5">
    <location>
        <begin position="587"/>
        <end position="675"/>
    </location>
</feature>
<feature type="domain" description="FIIND" evidence="6">
    <location>
        <begin position="691"/>
        <end position="973"/>
    </location>
</feature>
<dbReference type="SMART" id="SM01289">
    <property type="entry name" value="PYRIN"/>
    <property type="match status" value="7"/>
</dbReference>
<feature type="domain" description="Pyrin" evidence="5">
    <location>
        <begin position="989"/>
        <end position="1077"/>
    </location>
</feature>
<dbReference type="Pfam" id="PF13553">
    <property type="entry name" value="FIIND"/>
    <property type="match status" value="1"/>
</dbReference>
<keyword evidence="2" id="KW-0963">Cytoplasm</keyword>
<dbReference type="InterPro" id="IPR011029">
    <property type="entry name" value="DEATH-like_dom_sf"/>
</dbReference>
<feature type="domain" description="Pyrin" evidence="5">
    <location>
        <begin position="457"/>
        <end position="547"/>
    </location>
</feature>
<dbReference type="InterPro" id="IPR025307">
    <property type="entry name" value="FIIND_dom"/>
</dbReference>
<evidence type="ECO:0000259" key="6">
    <source>
        <dbReference type="PROSITE" id="PS51830"/>
    </source>
</evidence>
<protein>
    <submittedName>
        <fullName evidence="7">Uncharacterized protein LOC117822369</fullName>
    </submittedName>
</protein>
<comment type="subcellular location">
    <subcellularLocation>
        <location evidence="1">Cytoplasm</location>
        <location evidence="1">Cytosol</location>
    </subcellularLocation>
</comment>
<evidence type="ECO:0000256" key="1">
    <source>
        <dbReference type="ARBA" id="ARBA00004514"/>
    </source>
</evidence>
<dbReference type="InterPro" id="IPR004020">
    <property type="entry name" value="DAPIN"/>
</dbReference>
<reference evidence="7" key="1">
    <citation type="submission" date="2023-08" db="EMBL/GenBank/DDBJ databases">
        <authorList>
            <person name="Alioto T."/>
            <person name="Alioto T."/>
            <person name="Gomez Garrido J."/>
        </authorList>
    </citation>
    <scope>NUCLEOTIDE SEQUENCE</scope>
</reference>
<dbReference type="Pfam" id="PF23679">
    <property type="entry name" value="UPA-FIIND"/>
    <property type="match status" value="1"/>
</dbReference>
<feature type="domain" description="Pyrin" evidence="5">
    <location>
        <begin position="1"/>
        <end position="91"/>
    </location>
</feature>
<name>A0AAV1FPD6_XYRNO</name>
<dbReference type="Proteomes" id="UP001178508">
    <property type="component" value="Chromosome 8"/>
</dbReference>
<dbReference type="Pfam" id="PF02758">
    <property type="entry name" value="PYRIN"/>
    <property type="match status" value="5"/>
</dbReference>
<evidence type="ECO:0000256" key="3">
    <source>
        <dbReference type="ARBA" id="ARBA00022588"/>
    </source>
</evidence>
<dbReference type="PANTHER" id="PTHR46985">
    <property type="entry name" value="NACHT, LRR AND PYD DOMAINS-CONTAINING PROTEIN 1"/>
    <property type="match status" value="1"/>
</dbReference>
<dbReference type="PROSITE" id="PS50824">
    <property type="entry name" value="DAPIN"/>
    <property type="match status" value="5"/>
</dbReference>
<evidence type="ECO:0000313" key="7">
    <source>
        <dbReference type="EMBL" id="CAJ1062824.1"/>
    </source>
</evidence>
<organism evidence="7 8">
    <name type="scientific">Xyrichtys novacula</name>
    <name type="common">Pearly razorfish</name>
    <name type="synonym">Hemipteronotus novacula</name>
    <dbReference type="NCBI Taxonomy" id="13765"/>
    <lineage>
        <taxon>Eukaryota</taxon>
        <taxon>Metazoa</taxon>
        <taxon>Chordata</taxon>
        <taxon>Craniata</taxon>
        <taxon>Vertebrata</taxon>
        <taxon>Euteleostomi</taxon>
        <taxon>Actinopterygii</taxon>
        <taxon>Neopterygii</taxon>
        <taxon>Teleostei</taxon>
        <taxon>Neoteleostei</taxon>
        <taxon>Acanthomorphata</taxon>
        <taxon>Eupercaria</taxon>
        <taxon>Labriformes</taxon>
        <taxon>Labridae</taxon>
        <taxon>Xyrichtys</taxon>
    </lineage>
</organism>
<dbReference type="AlphaFoldDB" id="A0AAV1FPD6"/>
<dbReference type="Gene3D" id="1.10.533.10">
    <property type="entry name" value="Death Domain, Fas"/>
    <property type="match status" value="7"/>
</dbReference>
<evidence type="ECO:0000259" key="5">
    <source>
        <dbReference type="PROSITE" id="PS50824"/>
    </source>
</evidence>
<gene>
    <name evidence="7" type="ORF">XNOV1_A013499</name>
</gene>
<proteinExistence type="predicted"/>
<dbReference type="InterPro" id="IPR051249">
    <property type="entry name" value="NLRP_Inflammasome"/>
</dbReference>
<evidence type="ECO:0000256" key="2">
    <source>
        <dbReference type="ARBA" id="ARBA00022490"/>
    </source>
</evidence>
<dbReference type="PANTHER" id="PTHR46985:SF2">
    <property type="entry name" value="APOPTOSIS-ASSOCIATED SPECK-LIKE PROTEIN CONTAINING A CARD"/>
    <property type="match status" value="1"/>
</dbReference>
<dbReference type="GO" id="GO:0045087">
    <property type="term" value="P:innate immune response"/>
    <property type="evidence" value="ECO:0007669"/>
    <property type="project" value="UniProtKB-KW"/>
</dbReference>
<dbReference type="GO" id="GO:0005829">
    <property type="term" value="C:cytosol"/>
    <property type="evidence" value="ECO:0007669"/>
    <property type="project" value="UniProtKB-SubCell"/>
</dbReference>
<feature type="domain" description="Pyrin" evidence="5">
    <location>
        <begin position="238"/>
        <end position="328"/>
    </location>
</feature>
<dbReference type="EMBL" id="OY660871">
    <property type="protein sequence ID" value="CAJ1062824.1"/>
    <property type="molecule type" value="Genomic_DNA"/>
</dbReference>
<keyword evidence="4" id="KW-0391">Immunity</keyword>
<evidence type="ECO:0000256" key="4">
    <source>
        <dbReference type="ARBA" id="ARBA00022859"/>
    </source>
</evidence>
<evidence type="ECO:0000313" key="8">
    <source>
        <dbReference type="Proteomes" id="UP001178508"/>
    </source>
</evidence>
<sequence length="1077" mass="124158">MPPKTIRSALAEMLEDLTKENFDKFCHRLLDHKEVKRRQVEGKSYLDIADLLDSAFTEARSHLVAVELLKEINCGKEAAELEGVIAGLSSKPGSGGAARPTGGAAGETMAEEKHFVDKHQLQLIQRVERITSDIQLLMDILSNLTKEEVKHFTEVLLRTDFKRLDLYGYWFELLQTEYQEIVFLIVMALGQHSVETTREVLKNMKRTDLLQRLTDASSRSKKGHPDEPRPALIQKVAMMAAVRQMLLDTLHCLSEKEFQNFTKLLEQRIFQMNLRPTAHVKRLSGDRAEKVDLMLKIYGQQSVKLTREILEEMKRTDLTQILSETSSESKEEQSVVEKQPSLTQRVERMTSYIHLLMDILSNLTKEEVKHFTKILLRADFKRLNSYSYQFQLLRTEYQEIVFLIVTALGQHSVETTREVLKNMKRTDLLQRLTDASSRSKKGHPDEPRPALIQKVAMMVAVRQMLLDTLHCLSEEELQNFTELLQQRIFQMNLRPTAHVKRLSGDREEKVDLMLKIYGQQSVKLTREILEEMKRTDLTQMLSETSSESKGKTSFIKMLSTITNQNNRINLLKYSFVITNIKNNDFTMTADHQQLLETLGELSVGELEKFKHVLQYTKMKGLPKIPRDRLETTDKLETVKLMVEIYGEQSVEVTRDVLKRIYRMELVQKLSQGSPESQEPSRSLGPEACGYNLPPWTKLEPGVNSIGGDESPTYSLECDTGNYFECSVSGLRWVCKEKVSFQYQFCSWEGHMERMENINYMPAGPLMNIRVITGKFHELYLPHWICTDDNPDMLKEFAVLHIDDCGDVVESVAEVTPSHVKLLEPVFSPRAALMKVGFPVKISCSVLIYYKPNTPFLKLHVYVIPCDPALQRTVDQKEEGFQKIKKPRPDGYLKMQQGFSLTADIESAKIYPEKITLRYDNQDPNFYEVFIEKPDGNFTLELSQMSKGRALSQKVWSCEIRKVDYQCLAPEEKHSVDHQLSALVQKSVTITTTDRERLLKILEQLEQTELKRFKWFLQNTDLLADLPSISPSELENKDRLEMVDLMLRVYSTRSIELSKKILEKMPRNDLVQALSDIS</sequence>
<keyword evidence="8" id="KW-1185">Reference proteome</keyword>